<dbReference type="PANTHER" id="PTHR33705:SF2">
    <property type="entry name" value="PHOSPHOCARRIER PROTEIN NPR"/>
    <property type="match status" value="1"/>
</dbReference>
<keyword evidence="6" id="KW-0808">Transferase</keyword>
<dbReference type="OrthoDB" id="9798965at2"/>
<evidence type="ECO:0000256" key="1">
    <source>
        <dbReference type="ARBA" id="ARBA00004496"/>
    </source>
</evidence>
<accession>A0A161Q7S0</accession>
<dbReference type="InterPro" id="IPR002114">
    <property type="entry name" value="PTS_HPr_Ser_P_site"/>
</dbReference>
<dbReference type="InterPro" id="IPR050399">
    <property type="entry name" value="HPr"/>
</dbReference>
<evidence type="ECO:0000256" key="4">
    <source>
        <dbReference type="ARBA" id="ARBA00022683"/>
    </source>
</evidence>
<dbReference type="PROSITE" id="PS51350">
    <property type="entry name" value="PTS_HPR_DOM"/>
    <property type="match status" value="1"/>
</dbReference>
<dbReference type="Proteomes" id="UP000075787">
    <property type="component" value="Unassembled WGS sequence"/>
</dbReference>
<dbReference type="GO" id="GO:0005737">
    <property type="term" value="C:cytoplasm"/>
    <property type="evidence" value="ECO:0007669"/>
    <property type="project" value="UniProtKB-SubCell"/>
</dbReference>
<evidence type="ECO:0000259" key="5">
    <source>
        <dbReference type="PROSITE" id="PS51350"/>
    </source>
</evidence>
<dbReference type="RefSeq" id="WP_062761769.1">
    <property type="nucleotide sequence ID" value="NZ_CP121027.1"/>
</dbReference>
<dbReference type="InterPro" id="IPR001020">
    <property type="entry name" value="PTS_HPr_His_P_site"/>
</dbReference>
<keyword evidence="4" id="KW-0598">Phosphotransferase system</keyword>
<feature type="domain" description="HPr" evidence="5">
    <location>
        <begin position="11"/>
        <end position="98"/>
    </location>
</feature>
<dbReference type="PROSITE" id="PS00369">
    <property type="entry name" value="PTS_HPR_HIS"/>
    <property type="match status" value="1"/>
</dbReference>
<comment type="subcellular location">
    <subcellularLocation>
        <location evidence="1">Cytoplasm</location>
    </subcellularLocation>
</comment>
<gene>
    <name evidence="6" type="ORF">AUP44_21610</name>
</gene>
<protein>
    <submittedName>
        <fullName evidence="6">Serine kinase</fullName>
    </submittedName>
</protein>
<organism evidence="6 7">
    <name type="scientific">Tistrella mobilis</name>
    <dbReference type="NCBI Taxonomy" id="171437"/>
    <lineage>
        <taxon>Bacteria</taxon>
        <taxon>Pseudomonadati</taxon>
        <taxon>Pseudomonadota</taxon>
        <taxon>Alphaproteobacteria</taxon>
        <taxon>Geminicoccales</taxon>
        <taxon>Geminicoccaceae</taxon>
        <taxon>Tistrella</taxon>
    </lineage>
</organism>
<dbReference type="Gene3D" id="3.30.1340.10">
    <property type="entry name" value="HPr-like"/>
    <property type="match status" value="1"/>
</dbReference>
<dbReference type="GO" id="GO:0009401">
    <property type="term" value="P:phosphoenolpyruvate-dependent sugar phosphotransferase system"/>
    <property type="evidence" value="ECO:0007669"/>
    <property type="project" value="UniProtKB-KW"/>
</dbReference>
<sequence>MSQSAAPSGDRLKRTVEIINRRGLHARAAAKFVKTADSFSAEIEVTRCGQTVSGRSIMGLMMLAASPGCTIDIEAAGADAPQAMDALVTLIGNRFDEDE</sequence>
<dbReference type="Pfam" id="PF00381">
    <property type="entry name" value="PTS-HPr"/>
    <property type="match status" value="1"/>
</dbReference>
<evidence type="ECO:0000313" key="6">
    <source>
        <dbReference type="EMBL" id="KYO57073.1"/>
    </source>
</evidence>
<comment type="similarity">
    <text evidence="2">Belongs to the HPr family.</text>
</comment>
<dbReference type="PRINTS" id="PR00107">
    <property type="entry name" value="PHOSPHOCPHPR"/>
</dbReference>
<evidence type="ECO:0000256" key="3">
    <source>
        <dbReference type="ARBA" id="ARBA00022490"/>
    </source>
</evidence>
<dbReference type="GeneID" id="97239990"/>
<evidence type="ECO:0000313" key="7">
    <source>
        <dbReference type="Proteomes" id="UP000075787"/>
    </source>
</evidence>
<keyword evidence="3" id="KW-0963">Cytoplasm</keyword>
<name>A0A161Q7S0_9PROT</name>
<dbReference type="PANTHER" id="PTHR33705">
    <property type="entry name" value="PHOSPHOCARRIER PROTEIN HPR"/>
    <property type="match status" value="1"/>
</dbReference>
<dbReference type="CDD" id="cd00367">
    <property type="entry name" value="PTS-HPr_like"/>
    <property type="match status" value="1"/>
</dbReference>
<dbReference type="PROSITE" id="PS00589">
    <property type="entry name" value="PTS_HPR_SER"/>
    <property type="match status" value="1"/>
</dbReference>
<dbReference type="SUPFAM" id="SSF55594">
    <property type="entry name" value="HPr-like"/>
    <property type="match status" value="1"/>
</dbReference>
<dbReference type="InterPro" id="IPR035895">
    <property type="entry name" value="HPr-like_sf"/>
</dbReference>
<evidence type="ECO:0000256" key="2">
    <source>
        <dbReference type="ARBA" id="ARBA00010736"/>
    </source>
</evidence>
<dbReference type="InterPro" id="IPR000032">
    <property type="entry name" value="HPr-like"/>
</dbReference>
<dbReference type="NCBIfam" id="TIGR01003">
    <property type="entry name" value="PTS_HPr_family"/>
    <property type="match status" value="1"/>
</dbReference>
<proteinExistence type="inferred from homology"/>
<dbReference type="GO" id="GO:0016301">
    <property type="term" value="F:kinase activity"/>
    <property type="evidence" value="ECO:0007669"/>
    <property type="project" value="UniProtKB-KW"/>
</dbReference>
<dbReference type="EMBL" id="LPZR01000034">
    <property type="protein sequence ID" value="KYO57073.1"/>
    <property type="molecule type" value="Genomic_DNA"/>
</dbReference>
<keyword evidence="6" id="KW-0418">Kinase</keyword>
<reference evidence="6 7" key="1">
    <citation type="submission" date="2015-12" db="EMBL/GenBank/DDBJ databases">
        <title>Genome sequence of Tistrella mobilis MCCC 1A02139.</title>
        <authorList>
            <person name="Lu L."/>
            <person name="Lai Q."/>
            <person name="Shao Z."/>
            <person name="Qian P."/>
        </authorList>
    </citation>
    <scope>NUCLEOTIDE SEQUENCE [LARGE SCALE GENOMIC DNA]</scope>
    <source>
        <strain evidence="6 7">MCCC 1A02139</strain>
    </source>
</reference>
<comment type="caution">
    <text evidence="6">The sequence shown here is derived from an EMBL/GenBank/DDBJ whole genome shotgun (WGS) entry which is preliminary data.</text>
</comment>
<dbReference type="AlphaFoldDB" id="A0A161Q7S0"/>